<keyword evidence="3" id="KW-0223">Dioxygenase</keyword>
<dbReference type="InterPro" id="IPR010300">
    <property type="entry name" value="CDO_1"/>
</dbReference>
<proteinExistence type="inferred from homology"/>
<dbReference type="PANTHER" id="PTHR12918:SF1">
    <property type="entry name" value="CYSTEINE DIOXYGENASE TYPE 1"/>
    <property type="match status" value="1"/>
</dbReference>
<dbReference type="CDD" id="cd10548">
    <property type="entry name" value="cupin_CDO"/>
    <property type="match status" value="1"/>
</dbReference>
<evidence type="ECO:0008006" key="8">
    <source>
        <dbReference type="Google" id="ProtNLM"/>
    </source>
</evidence>
<dbReference type="PANTHER" id="PTHR12918">
    <property type="entry name" value="CYSTEINE DIOXYGENASE"/>
    <property type="match status" value="1"/>
</dbReference>
<dbReference type="EMBL" id="JXAK01000008">
    <property type="protein sequence ID" value="KIL41564.1"/>
    <property type="molecule type" value="Genomic_DNA"/>
</dbReference>
<evidence type="ECO:0000256" key="4">
    <source>
        <dbReference type="ARBA" id="ARBA00023002"/>
    </source>
</evidence>
<accession>A0ABR5AKI7</accession>
<dbReference type="Pfam" id="PF05995">
    <property type="entry name" value="CDO_I"/>
    <property type="match status" value="1"/>
</dbReference>
<keyword evidence="5" id="KW-0408">Iron</keyword>
<gene>
    <name evidence="6" type="ORF">SD70_06815</name>
</gene>
<keyword evidence="4" id="KW-0560">Oxidoreductase</keyword>
<evidence type="ECO:0000313" key="6">
    <source>
        <dbReference type="EMBL" id="KIL41564.1"/>
    </source>
</evidence>
<evidence type="ECO:0000256" key="2">
    <source>
        <dbReference type="ARBA" id="ARBA00022723"/>
    </source>
</evidence>
<reference evidence="6 7" key="1">
    <citation type="submission" date="2014-12" db="EMBL/GenBank/DDBJ databases">
        <title>Draft genome sequence of Paenibacillus kamchatkensis strain B-2647.</title>
        <authorList>
            <person name="Karlyshev A.V."/>
            <person name="Kudryashova E.B."/>
        </authorList>
    </citation>
    <scope>NUCLEOTIDE SEQUENCE [LARGE SCALE GENOMIC DNA]</scope>
    <source>
        <strain evidence="6 7">VKM B-2647</strain>
    </source>
</reference>
<comment type="caution">
    <text evidence="6">The sequence shown here is derived from an EMBL/GenBank/DDBJ whole genome shotgun (WGS) entry which is preliminary data.</text>
</comment>
<name>A0ABR5AKI7_9BACL</name>
<dbReference type="SUPFAM" id="SSF51182">
    <property type="entry name" value="RmlC-like cupins"/>
    <property type="match status" value="1"/>
</dbReference>
<keyword evidence="2" id="KW-0479">Metal-binding</keyword>
<comment type="similarity">
    <text evidence="1">Belongs to the cysteine dioxygenase family.</text>
</comment>
<evidence type="ECO:0000313" key="7">
    <source>
        <dbReference type="Proteomes" id="UP000031967"/>
    </source>
</evidence>
<dbReference type="Proteomes" id="UP000031967">
    <property type="component" value="Unassembled WGS sequence"/>
</dbReference>
<dbReference type="RefSeq" id="WP_041046848.1">
    <property type="nucleotide sequence ID" value="NZ_JXAK01000008.1"/>
</dbReference>
<sequence length="165" mass="17690">MQWLNRLQKELDALRAPTAAELFAALQAAPCTKEDLAAFVTEPEAGRAYGRNVLYRSNHVEAIVVHLPPGAATSVHDHGDSVGCAKVVEGELCNAIYRKSDYGMAAETGAVTVAAGKHVFAPHGQIHQMRSSGNGRTVSLHLYAPPIAGMKIYVPEELAVLDYVI</sequence>
<dbReference type="InterPro" id="IPR014710">
    <property type="entry name" value="RmlC-like_jellyroll"/>
</dbReference>
<evidence type="ECO:0000256" key="1">
    <source>
        <dbReference type="ARBA" id="ARBA00006622"/>
    </source>
</evidence>
<protein>
    <recommendedName>
        <fullName evidence="8">Cysteine dioxygenase</fullName>
    </recommendedName>
</protein>
<evidence type="ECO:0000256" key="5">
    <source>
        <dbReference type="ARBA" id="ARBA00023004"/>
    </source>
</evidence>
<evidence type="ECO:0000256" key="3">
    <source>
        <dbReference type="ARBA" id="ARBA00022964"/>
    </source>
</evidence>
<organism evidence="6 7">
    <name type="scientific">Gordoniibacillus kamchatkensis</name>
    <dbReference type="NCBI Taxonomy" id="1590651"/>
    <lineage>
        <taxon>Bacteria</taxon>
        <taxon>Bacillati</taxon>
        <taxon>Bacillota</taxon>
        <taxon>Bacilli</taxon>
        <taxon>Bacillales</taxon>
        <taxon>Paenibacillaceae</taxon>
        <taxon>Gordoniibacillus</taxon>
    </lineage>
</organism>
<dbReference type="InterPro" id="IPR011051">
    <property type="entry name" value="RmlC_Cupin_sf"/>
</dbReference>
<keyword evidence="7" id="KW-1185">Reference proteome</keyword>
<dbReference type="Gene3D" id="2.60.120.10">
    <property type="entry name" value="Jelly Rolls"/>
    <property type="match status" value="1"/>
</dbReference>